<dbReference type="Proteomes" id="UP001198862">
    <property type="component" value="Unassembled WGS sequence"/>
</dbReference>
<protein>
    <submittedName>
        <fullName evidence="2">DUF1127 domain-containing protein</fullName>
    </submittedName>
</protein>
<accession>A0ABS8L3H6</accession>
<evidence type="ECO:0000259" key="1">
    <source>
        <dbReference type="Pfam" id="PF06568"/>
    </source>
</evidence>
<evidence type="ECO:0000313" key="3">
    <source>
        <dbReference type="Proteomes" id="UP001198862"/>
    </source>
</evidence>
<name>A0ABS8L3H6_9HYPH</name>
<reference evidence="2 3" key="1">
    <citation type="submission" date="2021-11" db="EMBL/GenBank/DDBJ databases">
        <authorList>
            <person name="Lee D.-H."/>
            <person name="Kim S.-B."/>
        </authorList>
    </citation>
    <scope>NUCLEOTIDE SEQUENCE [LARGE SCALE GENOMIC DNA]</scope>
    <source>
        <strain evidence="2 3">KCTC 52223</strain>
    </source>
</reference>
<dbReference type="InterPro" id="IPR009506">
    <property type="entry name" value="YjiS-like"/>
</dbReference>
<gene>
    <name evidence="2" type="ORF">LJ725_28370</name>
</gene>
<dbReference type="Pfam" id="PF06568">
    <property type="entry name" value="YjiS-like"/>
    <property type="match status" value="1"/>
</dbReference>
<comment type="caution">
    <text evidence="2">The sequence shown here is derived from an EMBL/GenBank/DDBJ whole genome shotgun (WGS) entry which is preliminary data.</text>
</comment>
<keyword evidence="3" id="KW-1185">Reference proteome</keyword>
<organism evidence="2 3">
    <name type="scientific">Reyranella aquatilis</name>
    <dbReference type="NCBI Taxonomy" id="2035356"/>
    <lineage>
        <taxon>Bacteria</taxon>
        <taxon>Pseudomonadati</taxon>
        <taxon>Pseudomonadota</taxon>
        <taxon>Alphaproteobacteria</taxon>
        <taxon>Hyphomicrobiales</taxon>
        <taxon>Reyranellaceae</taxon>
        <taxon>Reyranella</taxon>
    </lineage>
</organism>
<dbReference type="EMBL" id="JAJISD010000020">
    <property type="protein sequence ID" value="MCC8432902.1"/>
    <property type="molecule type" value="Genomic_DNA"/>
</dbReference>
<proteinExistence type="predicted"/>
<evidence type="ECO:0000313" key="2">
    <source>
        <dbReference type="EMBL" id="MCC8432902.1"/>
    </source>
</evidence>
<dbReference type="RefSeq" id="WP_230554272.1">
    <property type="nucleotide sequence ID" value="NZ_JAJISD010000020.1"/>
</dbReference>
<sequence length="78" mass="8502">MSIVSTARVSHASAPSFSFGRAVALLAGTVVVGIEKIMTRSELARSRHQLAQLDERLLRDIGIDRATARFEAGKSFWS</sequence>
<feature type="domain" description="YjiS-like" evidence="1">
    <location>
        <begin position="40"/>
        <end position="66"/>
    </location>
</feature>